<dbReference type="InterPro" id="IPR007529">
    <property type="entry name" value="Znf_HIT"/>
</dbReference>
<feature type="compositionally biased region" description="Basic and acidic residues" evidence="7">
    <location>
        <begin position="180"/>
        <end position="198"/>
    </location>
</feature>
<protein>
    <recommendedName>
        <fullName evidence="8">HIT-type domain-containing protein</fullName>
    </recommendedName>
</protein>
<dbReference type="Pfam" id="PF25790">
    <property type="entry name" value="BCD1"/>
    <property type="match status" value="1"/>
</dbReference>
<keyword evidence="2 6" id="KW-0863">Zinc-finger</keyword>
<evidence type="ECO:0000256" key="2">
    <source>
        <dbReference type="ARBA" id="ARBA00022771"/>
    </source>
</evidence>
<dbReference type="Gene3D" id="3.30.60.190">
    <property type="match status" value="1"/>
</dbReference>
<evidence type="ECO:0000259" key="8">
    <source>
        <dbReference type="PROSITE" id="PS51083"/>
    </source>
</evidence>
<reference evidence="9 10" key="1">
    <citation type="journal article" date="2019" name="Nat. Ecol. Evol.">
        <title>Megaphylogeny resolves global patterns of mushroom evolution.</title>
        <authorList>
            <person name="Varga T."/>
            <person name="Krizsan K."/>
            <person name="Foldi C."/>
            <person name="Dima B."/>
            <person name="Sanchez-Garcia M."/>
            <person name="Sanchez-Ramirez S."/>
            <person name="Szollosi G.J."/>
            <person name="Szarkandi J.G."/>
            <person name="Papp V."/>
            <person name="Albert L."/>
            <person name="Andreopoulos W."/>
            <person name="Angelini C."/>
            <person name="Antonin V."/>
            <person name="Barry K.W."/>
            <person name="Bougher N.L."/>
            <person name="Buchanan P."/>
            <person name="Buyck B."/>
            <person name="Bense V."/>
            <person name="Catcheside P."/>
            <person name="Chovatia M."/>
            <person name="Cooper J."/>
            <person name="Damon W."/>
            <person name="Desjardin D."/>
            <person name="Finy P."/>
            <person name="Geml J."/>
            <person name="Haridas S."/>
            <person name="Hughes K."/>
            <person name="Justo A."/>
            <person name="Karasinski D."/>
            <person name="Kautmanova I."/>
            <person name="Kiss B."/>
            <person name="Kocsube S."/>
            <person name="Kotiranta H."/>
            <person name="LaButti K.M."/>
            <person name="Lechner B.E."/>
            <person name="Liimatainen K."/>
            <person name="Lipzen A."/>
            <person name="Lukacs Z."/>
            <person name="Mihaltcheva S."/>
            <person name="Morgado L.N."/>
            <person name="Niskanen T."/>
            <person name="Noordeloos M.E."/>
            <person name="Ohm R.A."/>
            <person name="Ortiz-Santana B."/>
            <person name="Ovrebo C."/>
            <person name="Racz N."/>
            <person name="Riley R."/>
            <person name="Savchenko A."/>
            <person name="Shiryaev A."/>
            <person name="Soop K."/>
            <person name="Spirin V."/>
            <person name="Szebenyi C."/>
            <person name="Tomsovsky M."/>
            <person name="Tulloss R.E."/>
            <person name="Uehling J."/>
            <person name="Grigoriev I.V."/>
            <person name="Vagvolgyi C."/>
            <person name="Papp T."/>
            <person name="Martin F.M."/>
            <person name="Miettinen O."/>
            <person name="Hibbett D.S."/>
            <person name="Nagy L.G."/>
        </authorList>
    </citation>
    <scope>NUCLEOTIDE SEQUENCE [LARGE SCALE GENOMIC DNA]</scope>
    <source>
        <strain evidence="9 10">CBS 962.96</strain>
    </source>
</reference>
<keyword evidence="10" id="KW-1185">Reference proteome</keyword>
<organism evidence="9 10">
    <name type="scientific">Dendrothele bispora (strain CBS 962.96)</name>
    <dbReference type="NCBI Taxonomy" id="1314807"/>
    <lineage>
        <taxon>Eukaryota</taxon>
        <taxon>Fungi</taxon>
        <taxon>Dikarya</taxon>
        <taxon>Basidiomycota</taxon>
        <taxon>Agaricomycotina</taxon>
        <taxon>Agaricomycetes</taxon>
        <taxon>Agaricomycetidae</taxon>
        <taxon>Agaricales</taxon>
        <taxon>Agaricales incertae sedis</taxon>
        <taxon>Dendrothele</taxon>
    </lineage>
</organism>
<dbReference type="PANTHER" id="PTHR13483">
    <property type="entry name" value="BOX C_D SNORNA PROTEIN 1-RELATED"/>
    <property type="match status" value="1"/>
</dbReference>
<dbReference type="Proteomes" id="UP000297245">
    <property type="component" value="Unassembled WGS sequence"/>
</dbReference>
<feature type="compositionally biased region" description="Low complexity" evidence="7">
    <location>
        <begin position="13"/>
        <end position="23"/>
    </location>
</feature>
<dbReference type="OrthoDB" id="272357at2759"/>
<feature type="region of interest" description="Disordered" evidence="7">
    <location>
        <begin position="153"/>
        <end position="198"/>
    </location>
</feature>
<evidence type="ECO:0000256" key="1">
    <source>
        <dbReference type="ARBA" id="ARBA00022723"/>
    </source>
</evidence>
<feature type="region of interest" description="Disordered" evidence="7">
    <location>
        <begin position="1"/>
        <end position="59"/>
    </location>
</feature>
<dbReference type="InterPro" id="IPR057721">
    <property type="entry name" value="BCD1_alpha/beta"/>
</dbReference>
<comment type="similarity">
    <text evidence="5">Belongs to the BCD1 family.</text>
</comment>
<dbReference type="GO" id="GO:0000492">
    <property type="term" value="P:box C/D snoRNP assembly"/>
    <property type="evidence" value="ECO:0007669"/>
    <property type="project" value="TreeGrafter"/>
</dbReference>
<feature type="domain" description="HIT-type" evidence="8">
    <location>
        <begin position="65"/>
        <end position="109"/>
    </location>
</feature>
<feature type="compositionally biased region" description="Basic and acidic residues" evidence="7">
    <location>
        <begin position="434"/>
        <end position="449"/>
    </location>
</feature>
<sequence>MTSLPVPLPPSPISSSAPSPISLGKRKASSEEPELDEPAQATSPNQKQNKRQTKELTPKPKPTVCQTCFVQPWKYTCPRCGHVSCSLACSKAHKEVGFRAGQGSEQEGCSGVRNKASYVEMKSYGWGEMMNDYTFLEEVGRAVKGVGEGIVRGGYDTHTSNKNHRDSSSGRGRGAGMRGGIERLTGKEQRERRNKRGKEVLRRELEKMDIGMELAPVGMERARSNKSVWDFKKQTPLLTIELVFYPPLDPLLTHNDSGDDCGKRPHRMWKHRVSLDETLSSLWRVNNKRKDKEKNFPEWVVDIIGDAKEEEEDNTPDCVLRAPFGKEKVYWRLDARKKIGEVLRWTEFVEFPTVEVYEKGGFTGKSGEVEEGEEQRKKKRVMGKQEGKERISMLIGEYGSEEEEGEGEEGGLGLGLGLDGYEDSGEDMEEEVEVDPKKLLEMLKKRQDDDGNDSDSDVLSS</sequence>
<dbReference type="GO" id="GO:0005634">
    <property type="term" value="C:nucleus"/>
    <property type="evidence" value="ECO:0007669"/>
    <property type="project" value="TreeGrafter"/>
</dbReference>
<dbReference type="GO" id="GO:0048254">
    <property type="term" value="P:snoRNA localization"/>
    <property type="evidence" value="ECO:0007669"/>
    <property type="project" value="TreeGrafter"/>
</dbReference>
<feature type="compositionally biased region" description="Acidic residues" evidence="7">
    <location>
        <begin position="450"/>
        <end position="461"/>
    </location>
</feature>
<name>A0A4S8MR74_DENBC</name>
<evidence type="ECO:0000313" key="10">
    <source>
        <dbReference type="Proteomes" id="UP000297245"/>
    </source>
</evidence>
<dbReference type="InterPro" id="IPR051639">
    <property type="entry name" value="BCD1"/>
</dbReference>
<evidence type="ECO:0000256" key="7">
    <source>
        <dbReference type="SAM" id="MobiDB-lite"/>
    </source>
</evidence>
<dbReference type="AlphaFoldDB" id="A0A4S8MR74"/>
<evidence type="ECO:0000256" key="6">
    <source>
        <dbReference type="PROSITE-ProRule" id="PRU00453"/>
    </source>
</evidence>
<dbReference type="PROSITE" id="PS51083">
    <property type="entry name" value="ZF_HIT"/>
    <property type="match status" value="1"/>
</dbReference>
<dbReference type="SUPFAM" id="SSF144232">
    <property type="entry name" value="HIT/MYND zinc finger-like"/>
    <property type="match status" value="1"/>
</dbReference>
<dbReference type="GO" id="GO:0070761">
    <property type="term" value="C:pre-snoRNP complex"/>
    <property type="evidence" value="ECO:0007669"/>
    <property type="project" value="TreeGrafter"/>
</dbReference>
<evidence type="ECO:0000256" key="3">
    <source>
        <dbReference type="ARBA" id="ARBA00022833"/>
    </source>
</evidence>
<keyword evidence="3" id="KW-0862">Zinc</keyword>
<gene>
    <name evidence="9" type="ORF">K435DRAFT_773876</name>
</gene>
<evidence type="ECO:0000256" key="4">
    <source>
        <dbReference type="ARBA" id="ARBA00049598"/>
    </source>
</evidence>
<feature type="region of interest" description="Disordered" evidence="7">
    <location>
        <begin position="361"/>
        <end position="461"/>
    </location>
</feature>
<dbReference type="GO" id="GO:0000463">
    <property type="term" value="P:maturation of LSU-rRNA from tricistronic rRNA transcript (SSU-rRNA, 5.8S rRNA, LSU-rRNA)"/>
    <property type="evidence" value="ECO:0007669"/>
    <property type="project" value="TreeGrafter"/>
</dbReference>
<dbReference type="Pfam" id="PF04438">
    <property type="entry name" value="zf-HIT"/>
    <property type="match status" value="1"/>
</dbReference>
<evidence type="ECO:0000313" key="9">
    <source>
        <dbReference type="EMBL" id="THV05465.1"/>
    </source>
</evidence>
<dbReference type="PANTHER" id="PTHR13483:SF11">
    <property type="entry name" value="ZINC FINGER HIT DOMAIN-CONTAINING PROTEIN 3"/>
    <property type="match status" value="1"/>
</dbReference>
<comment type="function">
    <text evidence="4">Required for box C/D snoRNAs accumulation involved in snoRNA processing, snoRNA transport to the nucleolus and ribosome biogenesis.</text>
</comment>
<proteinExistence type="inferred from homology"/>
<evidence type="ECO:0000256" key="5">
    <source>
        <dbReference type="ARBA" id="ARBA00049654"/>
    </source>
</evidence>
<dbReference type="GO" id="GO:0008270">
    <property type="term" value="F:zinc ion binding"/>
    <property type="evidence" value="ECO:0007669"/>
    <property type="project" value="UniProtKB-UniRule"/>
</dbReference>
<accession>A0A4S8MR74</accession>
<feature type="compositionally biased region" description="Acidic residues" evidence="7">
    <location>
        <begin position="420"/>
        <end position="433"/>
    </location>
</feature>
<dbReference type="EMBL" id="ML179049">
    <property type="protein sequence ID" value="THV05465.1"/>
    <property type="molecule type" value="Genomic_DNA"/>
</dbReference>
<dbReference type="CDD" id="cd23023">
    <property type="entry name" value="zf-HIT_BCD1"/>
    <property type="match status" value="1"/>
</dbReference>
<feature type="compositionally biased region" description="Acidic residues" evidence="7">
    <location>
        <begin position="399"/>
        <end position="409"/>
    </location>
</feature>
<keyword evidence="1" id="KW-0479">Metal-binding</keyword>
<feature type="compositionally biased region" description="Pro residues" evidence="7">
    <location>
        <begin position="1"/>
        <end position="12"/>
    </location>
</feature>